<proteinExistence type="inferred from homology"/>
<evidence type="ECO:0000313" key="6">
    <source>
        <dbReference type="Proteomes" id="UP000053467"/>
    </source>
</evidence>
<dbReference type="GO" id="GO:0017116">
    <property type="term" value="F:single-stranded DNA helicase activity"/>
    <property type="evidence" value="ECO:0007669"/>
    <property type="project" value="TreeGrafter"/>
</dbReference>
<accession>A0A101I392</accession>
<evidence type="ECO:0000256" key="1">
    <source>
        <dbReference type="ARBA" id="ARBA00008959"/>
    </source>
</evidence>
<dbReference type="InterPro" id="IPR003959">
    <property type="entry name" value="ATPase_AAA_core"/>
</dbReference>
<dbReference type="InterPro" id="IPR027417">
    <property type="entry name" value="P-loop_NTPase"/>
</dbReference>
<organism evidence="5 6">
    <name type="scientific">candidate division TA06 bacterium 34_109</name>
    <dbReference type="NCBI Taxonomy" id="1635277"/>
    <lineage>
        <taxon>Bacteria</taxon>
        <taxon>Bacteria division TA06</taxon>
    </lineage>
</organism>
<dbReference type="Gene3D" id="1.10.3710.10">
    <property type="entry name" value="DNA polymerase III clamp loader subunits, C-terminal domain"/>
    <property type="match status" value="1"/>
</dbReference>
<dbReference type="Proteomes" id="UP000053467">
    <property type="component" value="Unassembled WGS sequence"/>
</dbReference>
<dbReference type="PANTHER" id="PTHR13779">
    <property type="entry name" value="WERNER HELICASE-INTERACTING PROTEIN 1 FAMILY MEMBER"/>
    <property type="match status" value="1"/>
</dbReference>
<evidence type="ECO:0000256" key="2">
    <source>
        <dbReference type="ARBA" id="ARBA00022741"/>
    </source>
</evidence>
<dbReference type="GO" id="GO:0006261">
    <property type="term" value="P:DNA-templated DNA replication"/>
    <property type="evidence" value="ECO:0007669"/>
    <property type="project" value="TreeGrafter"/>
</dbReference>
<evidence type="ECO:0000259" key="4">
    <source>
        <dbReference type="SMART" id="SM00382"/>
    </source>
</evidence>
<dbReference type="Gene3D" id="1.20.272.10">
    <property type="match status" value="1"/>
</dbReference>
<dbReference type="CDD" id="cd00009">
    <property type="entry name" value="AAA"/>
    <property type="match status" value="1"/>
</dbReference>
<comment type="caution">
    <text evidence="5">The sequence shown here is derived from an EMBL/GenBank/DDBJ whole genome shotgun (WGS) entry which is preliminary data.</text>
</comment>
<dbReference type="InterPro" id="IPR032423">
    <property type="entry name" value="AAA_assoc_2"/>
</dbReference>
<dbReference type="AlphaFoldDB" id="A0A101I392"/>
<reference evidence="6" key="1">
    <citation type="journal article" date="2015" name="MBio">
        <title>Genome-Resolved Metagenomic Analysis Reveals Roles for Candidate Phyla and Other Microbial Community Members in Biogeochemical Transformations in Oil Reservoirs.</title>
        <authorList>
            <person name="Hu P."/>
            <person name="Tom L."/>
            <person name="Singh A."/>
            <person name="Thomas B.C."/>
            <person name="Baker B.J."/>
            <person name="Piceno Y.M."/>
            <person name="Andersen G.L."/>
            <person name="Banfield J.F."/>
        </authorList>
    </citation>
    <scope>NUCLEOTIDE SEQUENCE [LARGE SCALE GENOMIC DNA]</scope>
</reference>
<dbReference type="SUPFAM" id="SSF48019">
    <property type="entry name" value="post-AAA+ oligomerization domain-like"/>
    <property type="match status" value="1"/>
</dbReference>
<dbReference type="GO" id="GO:0005524">
    <property type="term" value="F:ATP binding"/>
    <property type="evidence" value="ECO:0007669"/>
    <property type="project" value="UniProtKB-KW"/>
</dbReference>
<keyword evidence="3" id="KW-0067">ATP-binding</keyword>
<dbReference type="Pfam" id="PF16193">
    <property type="entry name" value="AAA_assoc_2"/>
    <property type="match status" value="1"/>
</dbReference>
<dbReference type="SMART" id="SM00382">
    <property type="entry name" value="AAA"/>
    <property type="match status" value="1"/>
</dbReference>
<evidence type="ECO:0000313" key="5">
    <source>
        <dbReference type="EMBL" id="KUK87679.1"/>
    </source>
</evidence>
<dbReference type="GO" id="GO:0008047">
    <property type="term" value="F:enzyme activator activity"/>
    <property type="evidence" value="ECO:0007669"/>
    <property type="project" value="TreeGrafter"/>
</dbReference>
<keyword evidence="2" id="KW-0547">Nucleotide-binding</keyword>
<comment type="similarity">
    <text evidence="1">Belongs to the AAA ATPase family. RarA/MGS1/WRNIP1 subfamily.</text>
</comment>
<dbReference type="InterPro" id="IPR051314">
    <property type="entry name" value="AAA_ATPase_RarA/MGS1/WRNIP1"/>
</dbReference>
<dbReference type="InterPro" id="IPR003593">
    <property type="entry name" value="AAA+_ATPase"/>
</dbReference>
<sequence>MDSKYIPYAQRFRPENLESFVGQKHLVGENGIIRKFIYNNIFISMIFVGPPGVGKTTLANIIIKKSKLPKLYINGINFSTTNLKKIIEESKSSTLIILIDEIHRMNRIQQDALLPYVEDGNIIIIGTTTENPSYELIPALLSRVTVFRFNRLEEDDLKKIAKNVFKELKIEVNDESIYKTLISFSNYDARQLINLIQNFSEEIKNIKDSKEFEKLLISKKLIQYDKKGDNHYHLISAFHKSVRGSDVNASIYYFARMIVGGEDPLYIGRRMIRIASEDIGNADPQAIVIANTTYEVYEKLGSPEGELALLQCAIYLALSPKSVSVYRAYSTSIEYAKKTTHKDVPFKLRNPVTEFDRKEGYGKDYKYPPEFENSFVFENYFPDGVEEKNFYFPVERGFEREMIKRIEYYKHLKEKLKNEK</sequence>
<dbReference type="Gene3D" id="3.40.50.300">
    <property type="entry name" value="P-loop containing nucleotide triphosphate hydrolases"/>
    <property type="match status" value="1"/>
</dbReference>
<dbReference type="GO" id="GO:0003677">
    <property type="term" value="F:DNA binding"/>
    <property type="evidence" value="ECO:0007669"/>
    <property type="project" value="InterPro"/>
</dbReference>
<dbReference type="GO" id="GO:0016887">
    <property type="term" value="F:ATP hydrolysis activity"/>
    <property type="evidence" value="ECO:0007669"/>
    <property type="project" value="InterPro"/>
</dbReference>
<dbReference type="Pfam" id="PF00004">
    <property type="entry name" value="AAA"/>
    <property type="match status" value="1"/>
</dbReference>
<dbReference type="FunFam" id="1.20.272.10:FF:000001">
    <property type="entry name" value="Putative AAA family ATPase"/>
    <property type="match status" value="1"/>
</dbReference>
<dbReference type="Pfam" id="PF12002">
    <property type="entry name" value="MgsA_C"/>
    <property type="match status" value="1"/>
</dbReference>
<dbReference type="InterPro" id="IPR008921">
    <property type="entry name" value="DNA_pol3_clamp-load_cplx_C"/>
</dbReference>
<dbReference type="PATRIC" id="fig|1635277.3.peg.1258"/>
<dbReference type="InterPro" id="IPR021886">
    <property type="entry name" value="MgsA_C"/>
</dbReference>
<gene>
    <name evidence="5" type="ORF">XE03_0570</name>
</gene>
<dbReference type="GO" id="GO:0000731">
    <property type="term" value="P:DNA synthesis involved in DNA repair"/>
    <property type="evidence" value="ECO:0007669"/>
    <property type="project" value="TreeGrafter"/>
</dbReference>
<feature type="domain" description="AAA+ ATPase" evidence="4">
    <location>
        <begin position="41"/>
        <end position="157"/>
    </location>
</feature>
<dbReference type="PANTHER" id="PTHR13779:SF7">
    <property type="entry name" value="ATPASE WRNIP1"/>
    <property type="match status" value="1"/>
</dbReference>
<name>A0A101I392_UNCT6</name>
<dbReference type="EMBL" id="LGGX01000003">
    <property type="protein sequence ID" value="KUK87679.1"/>
    <property type="molecule type" value="Genomic_DNA"/>
</dbReference>
<dbReference type="SUPFAM" id="SSF52540">
    <property type="entry name" value="P-loop containing nucleoside triphosphate hydrolases"/>
    <property type="match status" value="1"/>
</dbReference>
<evidence type="ECO:0000256" key="3">
    <source>
        <dbReference type="ARBA" id="ARBA00022840"/>
    </source>
</evidence>
<protein>
    <recommendedName>
        <fullName evidence="4">AAA+ ATPase domain-containing protein</fullName>
    </recommendedName>
</protein>